<name>A0A1I7Z9U2_9BILA</name>
<sequence>MDDGIPMIAISETHDILVLSSLLKLRKLCMSSHKNDPSKHSPLARALLINSTIACLLQNPDPRYQMPWSYRVPPPGEDVSPELENWVQETIKEIDRPRTSLSSSMEEIDSSEPETSLVAKNPWESEAPLEEESPLGDEIYLEKNMDLSMPAPTLLKKVNPVTFMVLLLLIMSTIIIQSCF</sequence>
<organism evidence="2 3">
    <name type="scientific">Steinernema glaseri</name>
    <dbReference type="NCBI Taxonomy" id="37863"/>
    <lineage>
        <taxon>Eukaryota</taxon>
        <taxon>Metazoa</taxon>
        <taxon>Ecdysozoa</taxon>
        <taxon>Nematoda</taxon>
        <taxon>Chromadorea</taxon>
        <taxon>Rhabditida</taxon>
        <taxon>Tylenchina</taxon>
        <taxon>Panagrolaimomorpha</taxon>
        <taxon>Strongyloidoidea</taxon>
        <taxon>Steinernematidae</taxon>
        <taxon>Steinernema</taxon>
    </lineage>
</organism>
<dbReference type="Proteomes" id="UP000095287">
    <property type="component" value="Unplaced"/>
</dbReference>
<keyword evidence="2" id="KW-1185">Reference proteome</keyword>
<proteinExistence type="predicted"/>
<reference evidence="3" key="1">
    <citation type="submission" date="2016-11" db="UniProtKB">
        <authorList>
            <consortium name="WormBaseParasite"/>
        </authorList>
    </citation>
    <scope>IDENTIFICATION</scope>
</reference>
<accession>A0A1I7Z9U2</accession>
<protein>
    <submittedName>
        <fullName evidence="3">LEM domain-containing protein</fullName>
    </submittedName>
</protein>
<evidence type="ECO:0000256" key="1">
    <source>
        <dbReference type="SAM" id="MobiDB-lite"/>
    </source>
</evidence>
<evidence type="ECO:0000313" key="3">
    <source>
        <dbReference type="WBParaSite" id="L893_g24296.t1"/>
    </source>
</evidence>
<evidence type="ECO:0000313" key="2">
    <source>
        <dbReference type="Proteomes" id="UP000095287"/>
    </source>
</evidence>
<dbReference type="WBParaSite" id="L893_g24296.t1">
    <property type="protein sequence ID" value="L893_g24296.t1"/>
    <property type="gene ID" value="L893_g24296"/>
</dbReference>
<dbReference type="AlphaFoldDB" id="A0A1I7Z9U2"/>
<feature type="region of interest" description="Disordered" evidence="1">
    <location>
        <begin position="97"/>
        <end position="135"/>
    </location>
</feature>